<evidence type="ECO:0000256" key="5">
    <source>
        <dbReference type="ARBA" id="ARBA00022833"/>
    </source>
</evidence>
<comment type="caution">
    <text evidence="7">Lacks conserved residue(s) required for the propagation of feature annotation.</text>
</comment>
<dbReference type="Pfam" id="PF00246">
    <property type="entry name" value="Peptidase_M14"/>
    <property type="match status" value="1"/>
</dbReference>
<dbReference type="GO" id="GO:0004180">
    <property type="term" value="F:carboxypeptidase activity"/>
    <property type="evidence" value="ECO:0007669"/>
    <property type="project" value="UniProtKB-KW"/>
</dbReference>
<dbReference type="SUPFAM" id="SSF53187">
    <property type="entry name" value="Zn-dependent exopeptidases"/>
    <property type="match status" value="1"/>
</dbReference>
<comment type="cofactor">
    <cofactor evidence="1">
        <name>Zn(2+)</name>
        <dbReference type="ChEBI" id="CHEBI:29105"/>
    </cofactor>
</comment>
<accession>A0ABQ6IUH2</accession>
<dbReference type="InterPro" id="IPR000834">
    <property type="entry name" value="Peptidase_M14"/>
</dbReference>
<evidence type="ECO:0000256" key="6">
    <source>
        <dbReference type="ARBA" id="ARBA00023049"/>
    </source>
</evidence>
<evidence type="ECO:0000256" key="3">
    <source>
        <dbReference type="ARBA" id="ARBA00022670"/>
    </source>
</evidence>
<feature type="domain" description="Peptidase M14" evidence="9">
    <location>
        <begin position="57"/>
        <end position="296"/>
    </location>
</feature>
<evidence type="ECO:0000313" key="10">
    <source>
        <dbReference type="EMBL" id="GMA40387.1"/>
    </source>
</evidence>
<evidence type="ECO:0000256" key="4">
    <source>
        <dbReference type="ARBA" id="ARBA00022801"/>
    </source>
</evidence>
<keyword evidence="6" id="KW-0482">Metalloprotease</keyword>
<evidence type="ECO:0000256" key="2">
    <source>
        <dbReference type="ARBA" id="ARBA00005988"/>
    </source>
</evidence>
<keyword evidence="4" id="KW-0378">Hydrolase</keyword>
<keyword evidence="3" id="KW-0645">Protease</keyword>
<dbReference type="RefSeq" id="WP_284304095.1">
    <property type="nucleotide sequence ID" value="NZ_BSUO01000001.1"/>
</dbReference>
<evidence type="ECO:0000256" key="7">
    <source>
        <dbReference type="PROSITE-ProRule" id="PRU01379"/>
    </source>
</evidence>
<name>A0ABQ6IUH2_9MICO</name>
<keyword evidence="10" id="KW-0121">Carboxypeptidase</keyword>
<dbReference type="EMBL" id="BSUO01000001">
    <property type="protein sequence ID" value="GMA40387.1"/>
    <property type="molecule type" value="Genomic_DNA"/>
</dbReference>
<dbReference type="PANTHER" id="PTHR11705:SF143">
    <property type="entry name" value="SLL0236 PROTEIN"/>
    <property type="match status" value="1"/>
</dbReference>
<keyword evidence="8" id="KW-0732">Signal</keyword>
<keyword evidence="5" id="KW-0862">Zinc</keyword>
<dbReference type="Gene3D" id="3.40.630.10">
    <property type="entry name" value="Zn peptidases"/>
    <property type="match status" value="1"/>
</dbReference>
<dbReference type="PANTHER" id="PTHR11705">
    <property type="entry name" value="PROTEASE FAMILY M14 CARBOXYPEPTIDASE A,B"/>
    <property type="match status" value="1"/>
</dbReference>
<comment type="similarity">
    <text evidence="2 7">Belongs to the peptidase M14 family.</text>
</comment>
<evidence type="ECO:0000259" key="9">
    <source>
        <dbReference type="PROSITE" id="PS52035"/>
    </source>
</evidence>
<evidence type="ECO:0000313" key="11">
    <source>
        <dbReference type="Proteomes" id="UP001157126"/>
    </source>
</evidence>
<keyword evidence="11" id="KW-1185">Reference proteome</keyword>
<evidence type="ECO:0000256" key="8">
    <source>
        <dbReference type="SAM" id="SignalP"/>
    </source>
</evidence>
<comment type="caution">
    <text evidence="10">The sequence shown here is derived from an EMBL/GenBank/DDBJ whole genome shotgun (WGS) entry which is preliminary data.</text>
</comment>
<dbReference type="Proteomes" id="UP001157126">
    <property type="component" value="Unassembled WGS sequence"/>
</dbReference>
<proteinExistence type="inferred from homology"/>
<sequence length="451" mass="48780">MTRRIPLLTVVAGMAIAGAIAAPAPSAQASESDDLRTALKATDSPLRTPFEKSNGARWTSFEQWLDFWSGLDAASDRVEVDRVGSSGLGRPIHAITIGHPTPPSVRTQAQGSVFMLNCSIHGDEPSGREACMILARDLATSTDPRISRFLRSTTVVMTGINPDGWVANTRGNAAGTDINRDFLKLATPEARVLAKLISERKPDVLNDLHEYGPRADYDTQALTLWPRNRNVDAGVHALAKTMVEDYVEPRLDSAGLSHGRYGQLVRDGKPYRQVAGDDQARILRNYTGLRHVVGMLTEAANEPVTQAEKDDPALLNRNRVAVQYAAVVGNAELIESERRDIAQTTTQAAERATQMGAARKGIVYFAGQDDMLPTKPEQVEANPMCGYSLSAAQASEFGEVLALHGVKTTKTADGAWVPMGQPARGLIPLLFDERSEFRITTAEPVAKCPGS</sequence>
<evidence type="ECO:0000256" key="1">
    <source>
        <dbReference type="ARBA" id="ARBA00001947"/>
    </source>
</evidence>
<reference evidence="11" key="1">
    <citation type="journal article" date="2019" name="Int. J. Syst. Evol. Microbiol.">
        <title>The Global Catalogue of Microorganisms (GCM) 10K type strain sequencing project: providing services to taxonomists for standard genome sequencing and annotation.</title>
        <authorList>
            <consortium name="The Broad Institute Genomics Platform"/>
            <consortium name="The Broad Institute Genome Sequencing Center for Infectious Disease"/>
            <person name="Wu L."/>
            <person name="Ma J."/>
        </authorList>
    </citation>
    <scope>NUCLEOTIDE SEQUENCE [LARGE SCALE GENOMIC DNA]</scope>
    <source>
        <strain evidence="11">NBRC 113072</strain>
    </source>
</reference>
<feature type="signal peptide" evidence="8">
    <location>
        <begin position="1"/>
        <end position="29"/>
    </location>
</feature>
<gene>
    <name evidence="10" type="ORF">GCM10025883_24320</name>
</gene>
<feature type="chain" id="PRO_5047442005" evidence="8">
    <location>
        <begin position="30"/>
        <end position="451"/>
    </location>
</feature>
<organism evidence="10 11">
    <name type="scientific">Mobilicoccus caccae</name>
    <dbReference type="NCBI Taxonomy" id="1859295"/>
    <lineage>
        <taxon>Bacteria</taxon>
        <taxon>Bacillati</taxon>
        <taxon>Actinomycetota</taxon>
        <taxon>Actinomycetes</taxon>
        <taxon>Micrococcales</taxon>
        <taxon>Dermatophilaceae</taxon>
        <taxon>Mobilicoccus</taxon>
    </lineage>
</organism>
<protein>
    <submittedName>
        <fullName evidence="10">Carboxypeptidase</fullName>
    </submittedName>
</protein>
<dbReference type="PROSITE" id="PS52035">
    <property type="entry name" value="PEPTIDASE_M14"/>
    <property type="match status" value="1"/>
</dbReference>